<dbReference type="SUPFAM" id="SSF51445">
    <property type="entry name" value="(Trans)glycosidases"/>
    <property type="match status" value="1"/>
</dbReference>
<dbReference type="PANTHER" id="PTHR13170:SF16">
    <property type="entry name" value="PROTEIN O-GLCNACASE"/>
    <property type="match status" value="1"/>
</dbReference>
<feature type="non-terminal residue" evidence="6">
    <location>
        <position position="694"/>
    </location>
</feature>
<evidence type="ECO:0000256" key="1">
    <source>
        <dbReference type="ARBA" id="ARBA00022801"/>
    </source>
</evidence>
<dbReference type="InterPro" id="IPR029018">
    <property type="entry name" value="Hex-like_dom2"/>
</dbReference>
<dbReference type="GO" id="GO:0015929">
    <property type="term" value="F:hexosaminidase activity"/>
    <property type="evidence" value="ECO:0007669"/>
    <property type="project" value="UniProtKB-ARBA"/>
</dbReference>
<gene>
    <name evidence="6" type="ORF">MALL_0841</name>
</gene>
<sequence>MKLKALKFLLPISVIISPLAFLSSAVNAPINTDIKSEEIYHLYPKPHKIVYAKNSTILRQNFVIESDKLDKAANLKLDKIFKLKNMVKETDLKKEHTTIKIVNFSKDSDLKTKILNDYKSLIDIKNFENKDSYSLIVKDNEIVIVGKHDDAIYFALSSLYLILEQINGLEVKNFTITDYADLKFRGFIEGFYGIPWTHEDRKSLMRFGGDFKMNNYTYAPKDDQYHQNKWFEKYPEEELKKLKELVEVGKETKVEFVWTIHPFMSHIHRYGSNKNKLEKDFQDMIDKFEQLYSIGVRQFGVLADDVGAIPRETIIDLMKKLVKWGKTKGDLKDWLFCPVGYNTSWLGGSKEIHEYDTGFDPEVQIFWTGNTVLGAVNNDTLKKFRTLNKPAGSKKGRPSLFWLNWPVNGQNKKRMIIGKAELLKTDIDIEDSVGVLTNPMPDAEPSKVGLYATADYTWNVKGFDVDKSWMSTFRYLDKQTGSSLQTMAWHMSDNKPNGHGSTYDESVNIKDNLDVLTKNLKDNSPLSKTDKEKVVHEMDNIISSAADILTNLKNKVLYEQMKPFVMSLRDRAISIKNFILAYELFKENKKINGFKFYSDGAQFATRARTYKNIIINGTNESEPGYKRIRPFNDLLREITSKFYTDFVLENNLKKSESKDKNTLKIDFKDDVYKNSDTVKKLKKGESFKLELPNI</sequence>
<dbReference type="PROSITE" id="PS52009">
    <property type="entry name" value="GH84"/>
    <property type="match status" value="1"/>
</dbReference>
<dbReference type="Gene3D" id="1.20.58.460">
    <property type="entry name" value="Hyaluronidase post-catalytic domain-like"/>
    <property type="match status" value="1"/>
</dbReference>
<keyword evidence="4" id="KW-0732">Signal</keyword>
<evidence type="ECO:0000259" key="5">
    <source>
        <dbReference type="PROSITE" id="PS52009"/>
    </source>
</evidence>
<feature type="domain" description="GH84" evidence="5">
    <location>
        <begin position="183"/>
        <end position="461"/>
    </location>
</feature>
<dbReference type="InterPro" id="IPR011496">
    <property type="entry name" value="O-GlcNAcase_cat"/>
</dbReference>
<dbReference type="Gene3D" id="3.30.379.10">
    <property type="entry name" value="Chitobiase/beta-hexosaminidase domain 2-like"/>
    <property type="match status" value="1"/>
</dbReference>
<dbReference type="GO" id="GO:1901135">
    <property type="term" value="P:carbohydrate derivative metabolic process"/>
    <property type="evidence" value="ECO:0007669"/>
    <property type="project" value="UniProtKB-ARBA"/>
</dbReference>
<feature type="chain" id="PRO_5003066389" evidence="4">
    <location>
        <begin position="29"/>
        <end position="694"/>
    </location>
</feature>
<protein>
    <submittedName>
        <fullName evidence="6">Hyaluronoglucosaminidase</fullName>
    </submittedName>
</protein>
<comment type="similarity">
    <text evidence="3">Belongs to the glycosyl hydrolase 84 family.</text>
</comment>
<feature type="signal peptide" evidence="4">
    <location>
        <begin position="1"/>
        <end position="28"/>
    </location>
</feature>
<feature type="active site" description="Proton donor" evidence="3">
    <location>
        <position position="305"/>
    </location>
</feature>
<accession>D4XVZ6</accession>
<dbReference type="SUPFAM" id="SSF55545">
    <property type="entry name" value="beta-N-acetylhexosaminidase-like domain"/>
    <property type="match status" value="1"/>
</dbReference>
<evidence type="ECO:0000256" key="3">
    <source>
        <dbReference type="PROSITE-ProRule" id="PRU01353"/>
    </source>
</evidence>
<evidence type="ECO:0000313" key="6">
    <source>
        <dbReference type="EMBL" id="EFF41482.1"/>
    </source>
</evidence>
<organism evidence="6 7">
    <name type="scientific">Mycoplasmopsis alligatoris A21JP2</name>
    <dbReference type="NCBI Taxonomy" id="747682"/>
    <lineage>
        <taxon>Bacteria</taxon>
        <taxon>Bacillati</taxon>
        <taxon>Mycoplasmatota</taxon>
        <taxon>Mycoplasmoidales</taxon>
        <taxon>Metamycoplasmataceae</taxon>
        <taxon>Mycoplasmopsis</taxon>
    </lineage>
</organism>
<proteinExistence type="inferred from homology"/>
<reference evidence="6 7" key="1">
    <citation type="submission" date="2010-03" db="EMBL/GenBank/DDBJ databases">
        <authorList>
            <person name="Glass J.I."/>
            <person name="Benders G.A."/>
            <person name="Durkin A.S."/>
            <person name="Farmerie W.G."/>
            <person name="Hlavinka K."/>
            <person name="Hostetler J."/>
            <person name="Jackson J."/>
            <person name="May M.A."/>
            <person name="Miller R.H."/>
            <person name="Paralanov V."/>
            <person name="Radune D."/>
            <person name="Szczypinski B."/>
            <person name="Brown D.R."/>
        </authorList>
    </citation>
    <scope>NUCLEOTIDE SEQUENCE [LARGE SCALE GENOMIC DNA]</scope>
    <source>
        <strain evidence="6 7">A21JP2</strain>
    </source>
</reference>
<dbReference type="Pfam" id="PF07555">
    <property type="entry name" value="NAGidase"/>
    <property type="match status" value="1"/>
</dbReference>
<keyword evidence="2 3" id="KW-0326">Glycosidase</keyword>
<dbReference type="eggNOG" id="COG3525">
    <property type="taxonomic scope" value="Bacteria"/>
</dbReference>
<dbReference type="GO" id="GO:0005975">
    <property type="term" value="P:carbohydrate metabolic process"/>
    <property type="evidence" value="ECO:0007669"/>
    <property type="project" value="UniProtKB-ARBA"/>
</dbReference>
<keyword evidence="1 3" id="KW-0378">Hydrolase</keyword>
<dbReference type="STRING" id="747682.MALL_0841"/>
<evidence type="ECO:0000256" key="2">
    <source>
        <dbReference type="ARBA" id="ARBA00023295"/>
    </source>
</evidence>
<dbReference type="InterPro" id="IPR015882">
    <property type="entry name" value="HEX_bac_N"/>
</dbReference>
<name>D4XVZ6_9BACT</name>
<dbReference type="InterPro" id="IPR017853">
    <property type="entry name" value="GH"/>
</dbReference>
<evidence type="ECO:0000313" key="7">
    <source>
        <dbReference type="Proteomes" id="UP000004757"/>
    </source>
</evidence>
<comment type="caution">
    <text evidence="6">The sequence shown here is derived from an EMBL/GenBank/DDBJ whole genome shotgun (WGS) entry which is preliminary data.</text>
</comment>
<evidence type="ECO:0000256" key="4">
    <source>
        <dbReference type="SAM" id="SignalP"/>
    </source>
</evidence>
<dbReference type="EMBL" id="ADNC01000019">
    <property type="protein sequence ID" value="EFF41482.1"/>
    <property type="molecule type" value="Genomic_DNA"/>
</dbReference>
<dbReference type="InterPro" id="IPR051822">
    <property type="entry name" value="Glycosyl_Hydrolase_84"/>
</dbReference>
<dbReference type="AlphaFoldDB" id="D4XVZ6"/>
<dbReference type="Proteomes" id="UP000004757">
    <property type="component" value="Unassembled WGS sequence"/>
</dbReference>
<keyword evidence="7" id="KW-1185">Reference proteome</keyword>
<dbReference type="Gene3D" id="3.20.20.80">
    <property type="entry name" value="Glycosidases"/>
    <property type="match status" value="1"/>
</dbReference>
<dbReference type="RefSeq" id="WP_005683556.1">
    <property type="nucleotide sequence ID" value="NZ_ADNC01000019.1"/>
</dbReference>
<dbReference type="Pfam" id="PF02838">
    <property type="entry name" value="Glyco_hydro_20b"/>
    <property type="match status" value="1"/>
</dbReference>
<dbReference type="PANTHER" id="PTHR13170">
    <property type="entry name" value="O-GLCNACASE"/>
    <property type="match status" value="1"/>
</dbReference>
<dbReference type="SUPFAM" id="SSF140657">
    <property type="entry name" value="Hyaluronidase post-catalytic domain-like"/>
    <property type="match status" value="1"/>
</dbReference>